<dbReference type="EMBL" id="CAXLJL010000002">
    <property type="protein sequence ID" value="CAL5129532.1"/>
    <property type="molecule type" value="Genomic_DNA"/>
</dbReference>
<dbReference type="GO" id="GO:0034976">
    <property type="term" value="P:response to endoplasmic reticulum stress"/>
    <property type="evidence" value="ECO:0007669"/>
    <property type="project" value="TreeGrafter"/>
</dbReference>
<evidence type="ECO:0000256" key="1">
    <source>
        <dbReference type="ARBA" id="ARBA00010789"/>
    </source>
</evidence>
<feature type="domain" description="E3 UFM1-protein ligase 1-like N-terminal" evidence="5">
    <location>
        <begin position="6"/>
        <end position="282"/>
    </location>
</feature>
<dbReference type="Pfam" id="PF09743">
    <property type="entry name" value="E3_UFM1_ligase"/>
    <property type="match status" value="1"/>
</dbReference>
<feature type="domain" description="E3 UFM1-protein ligase 1-like" evidence="6">
    <location>
        <begin position="519"/>
        <end position="665"/>
    </location>
</feature>
<evidence type="ECO:0000259" key="5">
    <source>
        <dbReference type="Pfam" id="PF09743"/>
    </source>
</evidence>
<evidence type="ECO:0000256" key="2">
    <source>
        <dbReference type="ARBA" id="ARBA00022679"/>
    </source>
</evidence>
<keyword evidence="2" id="KW-0808">Transferase</keyword>
<feature type="compositionally biased region" description="Polar residues" evidence="4">
    <location>
        <begin position="390"/>
        <end position="410"/>
    </location>
</feature>
<proteinExistence type="inferred from homology"/>
<protein>
    <recommendedName>
        <fullName evidence="9">E3 UFM1-protein ligase 1 homolog</fullName>
    </recommendedName>
</protein>
<name>A0AAV2T1U2_CALDB</name>
<dbReference type="GO" id="GO:0032434">
    <property type="term" value="P:regulation of proteasomal ubiquitin-dependent protein catabolic process"/>
    <property type="evidence" value="ECO:0007669"/>
    <property type="project" value="TreeGrafter"/>
</dbReference>
<evidence type="ECO:0000256" key="3">
    <source>
        <dbReference type="ARBA" id="ARBA00022786"/>
    </source>
</evidence>
<reference evidence="7" key="1">
    <citation type="submission" date="2024-06" db="EMBL/GenBank/DDBJ databases">
        <authorList>
            <person name="Liu X."/>
            <person name="Lenzi L."/>
            <person name="Haldenby T S."/>
            <person name="Uol C."/>
        </authorList>
    </citation>
    <scope>NUCLEOTIDE SEQUENCE</scope>
</reference>
<dbReference type="Proteomes" id="UP001497525">
    <property type="component" value="Unassembled WGS sequence"/>
</dbReference>
<accession>A0AAV2T1U2</accession>
<evidence type="ECO:0008006" key="9">
    <source>
        <dbReference type="Google" id="ProtNLM"/>
    </source>
</evidence>
<feature type="region of interest" description="Disordered" evidence="4">
    <location>
        <begin position="390"/>
        <end position="414"/>
    </location>
</feature>
<dbReference type="InterPro" id="IPR056579">
    <property type="entry name" value="Ufl1_N"/>
</dbReference>
<dbReference type="PANTHER" id="PTHR31057">
    <property type="entry name" value="E3 UFM1-PROTEIN LIGASE 1"/>
    <property type="match status" value="1"/>
</dbReference>
<evidence type="ECO:0000313" key="7">
    <source>
        <dbReference type="EMBL" id="CAL5129532.1"/>
    </source>
</evidence>
<dbReference type="GO" id="GO:1990592">
    <property type="term" value="P:protein K69-linked ufmylation"/>
    <property type="evidence" value="ECO:0007669"/>
    <property type="project" value="TreeGrafter"/>
</dbReference>
<comment type="caution">
    <text evidence="7">The sequence shown here is derived from an EMBL/GenBank/DDBJ whole genome shotgun (WGS) entry which is preliminary data.</text>
</comment>
<comment type="similarity">
    <text evidence="1">Belongs to the UFL1 family.</text>
</comment>
<dbReference type="InterPro" id="IPR056580">
    <property type="entry name" value="Ufl1_dom"/>
</dbReference>
<dbReference type="GO" id="GO:0005789">
    <property type="term" value="C:endoplasmic reticulum membrane"/>
    <property type="evidence" value="ECO:0007669"/>
    <property type="project" value="TreeGrafter"/>
</dbReference>
<dbReference type="GO" id="GO:0061666">
    <property type="term" value="F:UFM1 ligase activity"/>
    <property type="evidence" value="ECO:0007669"/>
    <property type="project" value="InterPro"/>
</dbReference>
<evidence type="ECO:0000313" key="8">
    <source>
        <dbReference type="Proteomes" id="UP001497525"/>
    </source>
</evidence>
<dbReference type="PANTHER" id="PTHR31057:SF0">
    <property type="entry name" value="E3 UFM1-PROTEIN LIGASE 1"/>
    <property type="match status" value="1"/>
</dbReference>
<dbReference type="AlphaFoldDB" id="A0AAV2T1U2"/>
<evidence type="ECO:0000259" key="6">
    <source>
        <dbReference type="Pfam" id="PF23659"/>
    </source>
</evidence>
<evidence type="ECO:0000256" key="4">
    <source>
        <dbReference type="SAM" id="MobiDB-lite"/>
    </source>
</evidence>
<dbReference type="InterPro" id="IPR018611">
    <property type="entry name" value="Ufl1"/>
</dbReference>
<gene>
    <name evidence="7" type="ORF">CDAUBV1_LOCUS578</name>
</gene>
<sequence>MATWTEVHELAAQLKKTQEKSSSRSLSERTWVDIVRHLINAQRLKLVFTTDGRSYLTKEELEKEIREEVEAHSGRVSLAEIASNLDIDPLIIETRIADMLSTDATDSTGRLIAIPGELIDESYIRQVAHEIQDILEERGQISIGELATNFGLPTSFLHNIIDDYHGVLFKVHKYGEKYITDDFFAENRAKVRGHFTALLHPVTLSSAAGKIHVPDSLLSSIVTSLISSGQLNGTLIAGRGTYVPSCYSYAEDAYVCSFFTQNGYIEWNYLKRSGIADPSAYVRSLLPDATHLTGLSVGPAILDQLKTLVEEAARERSWADLTHCLPVSLSAKERLLVIEPYVKDLPLKSVDGGCFVISDEFVTKCETYFTKLILQKAELAARKERTVVSSVQDGPNLTSDQSSKRPQTNKGGFGVGAREIKMKNVKKKYNPSKKGRDEVDELETSSVSSGAVFSRYLSVDELRDVLLSELPIDTPDEVVNGVLTLLLPALERTFSRTLSSIFLPNSDIGFKRDALMKDQEAVNNMLFNMQLMERGVGLITDMVLRAKLLRHLIKNQGACVIDRLCAHLAKSYEITWPALDVAMKANEEALTISEPSDTKENLEFVSPVSSEQRLRLVDLLKQCTSTEALATANALQQLLSKVRSLQMGEPSVTEFYDLIESFASERLGFYFSALRARADNKRKRDERAKANELAFQVESQLQSSLDAVRTSPDAKNVATATLAAACLFAQIAVGWPVVAPGRCVPSLVSWLCKFVDTKKIEASETKAKLPCVLEILISSGVCEQLAALTDRVTEQMRIGESNIITEGSIDIVEVVSHLLEVGKKCRRLLYA</sequence>
<keyword evidence="3" id="KW-0833">Ubl conjugation pathway</keyword>
<dbReference type="Pfam" id="PF23659">
    <property type="entry name" value="UFL1"/>
    <property type="match status" value="1"/>
</dbReference>
<organism evidence="7 8">
    <name type="scientific">Calicophoron daubneyi</name>
    <name type="common">Rumen fluke</name>
    <name type="synonym">Paramphistomum daubneyi</name>
    <dbReference type="NCBI Taxonomy" id="300641"/>
    <lineage>
        <taxon>Eukaryota</taxon>
        <taxon>Metazoa</taxon>
        <taxon>Spiralia</taxon>
        <taxon>Lophotrochozoa</taxon>
        <taxon>Platyhelminthes</taxon>
        <taxon>Trematoda</taxon>
        <taxon>Digenea</taxon>
        <taxon>Plagiorchiida</taxon>
        <taxon>Pronocephalata</taxon>
        <taxon>Paramphistomoidea</taxon>
        <taxon>Paramphistomidae</taxon>
        <taxon>Calicophoron</taxon>
    </lineage>
</organism>